<dbReference type="AlphaFoldDB" id="A0A0H3DBA2"/>
<dbReference type="RefSeq" id="WP_013227612.1">
    <property type="nucleotide sequence ID" value="NC_014318.1"/>
</dbReference>
<protein>
    <submittedName>
        <fullName evidence="1">CRISPR-associated protein CSE4</fullName>
    </submittedName>
</protein>
<name>A0A0H3DBA2_AMYMU</name>
<dbReference type="KEGG" id="amd:AMED_5810"/>
<evidence type="ECO:0000313" key="1">
    <source>
        <dbReference type="EMBL" id="ADJ47557.1"/>
    </source>
</evidence>
<dbReference type="Proteomes" id="UP000000328">
    <property type="component" value="Chromosome"/>
</dbReference>
<dbReference type="EMBL" id="CP002000">
    <property type="protein sequence ID" value="ADJ47557.1"/>
    <property type="molecule type" value="Genomic_DNA"/>
</dbReference>
<reference evidence="1 2" key="1">
    <citation type="journal article" date="2010" name="Cell Res.">
        <title>Complete genome sequence of the rifamycin SV-producing Amycolatopsis mediterranei U32 revealed its genetic characteristics in phylogeny and metabolism.</title>
        <authorList>
            <person name="Zhao W."/>
            <person name="Zhong Y."/>
            <person name="Yuan H."/>
            <person name="Wang J."/>
            <person name="Zheng H."/>
            <person name="Wang Y."/>
            <person name="Cen X."/>
            <person name="Xu F."/>
            <person name="Bai J."/>
            <person name="Han X."/>
            <person name="Lu G."/>
            <person name="Zhu Y."/>
            <person name="Shao Z."/>
            <person name="Yan H."/>
            <person name="Li C."/>
            <person name="Peng N."/>
            <person name="Zhang Z."/>
            <person name="Zhang Y."/>
            <person name="Lin W."/>
            <person name="Fan Y."/>
            <person name="Qin Z."/>
            <person name="Hu Y."/>
            <person name="Zhu B."/>
            <person name="Wang S."/>
            <person name="Ding X."/>
            <person name="Zhao G.P."/>
        </authorList>
    </citation>
    <scope>NUCLEOTIDE SEQUENCE [LARGE SCALE GENOMIC DNA]</scope>
    <source>
        <strain evidence="2">U-32</strain>
    </source>
</reference>
<dbReference type="eggNOG" id="COG1857">
    <property type="taxonomic scope" value="Bacteria"/>
</dbReference>
<dbReference type="NCBIfam" id="TIGR01869">
    <property type="entry name" value="casC_Cse4"/>
    <property type="match status" value="1"/>
</dbReference>
<dbReference type="GeneID" id="92873479"/>
<dbReference type="InterPro" id="IPR010148">
    <property type="entry name" value="CRISPR-assoc_prot_CT1975"/>
</dbReference>
<gene>
    <name evidence="1" type="ordered locus">AMED_5810</name>
</gene>
<sequence>MIIELHLLQSFPVSNLNRDDVGQPKTATFGGSTRGRISSQCLKRSARQLFTDHGLTDTETGIRTKRLRNEAAALLTKRGRDEQEAAGVVTAGLEQLGFGVDQDKGLTEYLLFVGTTAIEHLAGYCDDRWDTLAAVAAAKDGKKKPAKAKPDKNDLAEAKRMLDATRVADVALFGRMIADNKDFNVDAASQVAHALSTHAVATEFDYYTAVDDLKPEAESGADMIGTVDFNAACYYRYANLDLDRLRQNLAGDDELVARAARAWLGAFIHAVPSGKQNSMAARTMPDTLLGVVRDGGAWNLANAFLKPVTGEDIMAASTASLTQHFQQLRAFYGSSSIRAAVAASVTGQLPDMDGTDTAASIDEFTSRILAAGTTPA</sequence>
<dbReference type="HOGENOM" id="CLU_044824_1_0_11"/>
<organism evidence="1 2">
    <name type="scientific">Amycolatopsis mediterranei (strain U-32)</name>
    <dbReference type="NCBI Taxonomy" id="749927"/>
    <lineage>
        <taxon>Bacteria</taxon>
        <taxon>Bacillati</taxon>
        <taxon>Actinomycetota</taxon>
        <taxon>Actinomycetes</taxon>
        <taxon>Pseudonocardiales</taxon>
        <taxon>Pseudonocardiaceae</taxon>
        <taxon>Amycolatopsis</taxon>
    </lineage>
</organism>
<dbReference type="OrthoDB" id="5291250at2"/>
<accession>A0A0H3DBA2</accession>
<dbReference type="PATRIC" id="fig|749927.5.peg.6047"/>
<proteinExistence type="predicted"/>
<evidence type="ECO:0000313" key="2">
    <source>
        <dbReference type="Proteomes" id="UP000000328"/>
    </source>
</evidence>
<dbReference type="Pfam" id="PF09344">
    <property type="entry name" value="Cas_CT1975"/>
    <property type="match status" value="1"/>
</dbReference>